<gene>
    <name evidence="1" type="ORF">UFOVP698_10</name>
</gene>
<organism evidence="1">
    <name type="scientific">uncultured Caudovirales phage</name>
    <dbReference type="NCBI Taxonomy" id="2100421"/>
    <lineage>
        <taxon>Viruses</taxon>
        <taxon>Duplodnaviria</taxon>
        <taxon>Heunggongvirae</taxon>
        <taxon>Uroviricota</taxon>
        <taxon>Caudoviricetes</taxon>
        <taxon>Peduoviridae</taxon>
        <taxon>Maltschvirus</taxon>
        <taxon>Maltschvirus maltsch</taxon>
    </lineage>
</organism>
<accession>A0A6J5NLX7</accession>
<protein>
    <submittedName>
        <fullName evidence="1">Uncharacterized protein</fullName>
    </submittedName>
</protein>
<evidence type="ECO:0000313" key="1">
    <source>
        <dbReference type="EMBL" id="CAB4158421.1"/>
    </source>
</evidence>
<sequence length="111" mass="12918">MAMNFEELEWKEMAPWKNAPKRAVWSLRNGWHLSIMEERDLDNTFEGYEIAILQKDGNMVNEDNHGLPENADGYLDVPNHPDTFVFSWGVMNGMTKEEIIDLAAWVEQYGK</sequence>
<reference evidence="1" key="1">
    <citation type="submission" date="2020-04" db="EMBL/GenBank/DDBJ databases">
        <authorList>
            <person name="Chiriac C."/>
            <person name="Salcher M."/>
            <person name="Ghai R."/>
            <person name="Kavagutti S V."/>
        </authorList>
    </citation>
    <scope>NUCLEOTIDE SEQUENCE</scope>
</reference>
<name>A0A6J5NLX7_9CAUD</name>
<proteinExistence type="predicted"/>
<dbReference type="EMBL" id="LR796678">
    <property type="protein sequence ID" value="CAB4158421.1"/>
    <property type="molecule type" value="Genomic_DNA"/>
</dbReference>